<evidence type="ECO:0000313" key="2">
    <source>
        <dbReference type="Proteomes" id="UP000053070"/>
    </source>
</evidence>
<dbReference type="OrthoDB" id="7409765at2"/>
<protein>
    <submittedName>
        <fullName evidence="1">Uncharacterized protein</fullName>
    </submittedName>
</protein>
<evidence type="ECO:0000313" key="1">
    <source>
        <dbReference type="EMBL" id="KLE31914.1"/>
    </source>
</evidence>
<gene>
    <name evidence="1" type="ORF">AAW01_10715</name>
</gene>
<dbReference type="STRING" id="502682.BMF35_a1141"/>
<reference evidence="1 2" key="1">
    <citation type="submission" date="2015-04" db="EMBL/GenBank/DDBJ databases">
        <title>The draft genome sequence of Erythrobacr gangjinensis K7-2.</title>
        <authorList>
            <person name="Zhuang L."/>
            <person name="Liu Y."/>
            <person name="Shao Z."/>
        </authorList>
    </citation>
    <scope>NUCLEOTIDE SEQUENCE [LARGE SCALE GENOMIC DNA]</scope>
    <source>
        <strain evidence="1 2">K7-2</strain>
    </source>
</reference>
<name>A0A0G9MMS5_9SPHN</name>
<proteinExistence type="predicted"/>
<dbReference type="KEGG" id="egn:BMF35_a1141"/>
<keyword evidence="2" id="KW-1185">Reference proteome</keyword>
<dbReference type="AlphaFoldDB" id="A0A0G9MMS5"/>
<dbReference type="RefSeq" id="WP_047007265.1">
    <property type="nucleotide sequence ID" value="NZ_CP018097.1"/>
</dbReference>
<sequence>MDRNEAHAALDAVAQTRSRMAETTQWPLWRHALFGVAETLFVIGISLPTLYFGISALLAFALIIWLFTDDKKRYGMFVSGWHGQKPRLITLGMTVVVVALAGLSWTTRGEPVPAPLALLAGLATFIVCTLGSIWWQSAYKRELREAAAQ</sequence>
<dbReference type="Proteomes" id="UP000053070">
    <property type="component" value="Unassembled WGS sequence"/>
</dbReference>
<dbReference type="PATRIC" id="fig|502682.8.peg.2179"/>
<comment type="caution">
    <text evidence="1">The sequence shown here is derived from an EMBL/GenBank/DDBJ whole genome shotgun (WGS) entry which is preliminary data.</text>
</comment>
<dbReference type="EMBL" id="LBHC01000002">
    <property type="protein sequence ID" value="KLE31914.1"/>
    <property type="molecule type" value="Genomic_DNA"/>
</dbReference>
<accession>A0A0G9MMS5</accession>
<organism evidence="1 2">
    <name type="scientific">Aurantiacibacter gangjinensis</name>
    <dbReference type="NCBI Taxonomy" id="502682"/>
    <lineage>
        <taxon>Bacteria</taxon>
        <taxon>Pseudomonadati</taxon>
        <taxon>Pseudomonadota</taxon>
        <taxon>Alphaproteobacteria</taxon>
        <taxon>Sphingomonadales</taxon>
        <taxon>Erythrobacteraceae</taxon>
        <taxon>Aurantiacibacter</taxon>
    </lineage>
</organism>